<dbReference type="AlphaFoldDB" id="A0A9P8ZYY7"/>
<protein>
    <submittedName>
        <fullName evidence="3">Uncharacterized protein</fullName>
    </submittedName>
</protein>
<organism evidence="3 4">
    <name type="scientific">Truncatella angustata</name>
    <dbReference type="NCBI Taxonomy" id="152316"/>
    <lineage>
        <taxon>Eukaryota</taxon>
        <taxon>Fungi</taxon>
        <taxon>Dikarya</taxon>
        <taxon>Ascomycota</taxon>
        <taxon>Pezizomycotina</taxon>
        <taxon>Sordariomycetes</taxon>
        <taxon>Xylariomycetidae</taxon>
        <taxon>Amphisphaeriales</taxon>
        <taxon>Sporocadaceae</taxon>
        <taxon>Truncatella</taxon>
    </lineage>
</organism>
<evidence type="ECO:0000256" key="2">
    <source>
        <dbReference type="SAM" id="SignalP"/>
    </source>
</evidence>
<reference evidence="3" key="1">
    <citation type="journal article" date="2021" name="Nat. Commun.">
        <title>Genetic determinants of endophytism in the Arabidopsis root mycobiome.</title>
        <authorList>
            <person name="Mesny F."/>
            <person name="Miyauchi S."/>
            <person name="Thiergart T."/>
            <person name="Pickel B."/>
            <person name="Atanasova L."/>
            <person name="Karlsson M."/>
            <person name="Huettel B."/>
            <person name="Barry K.W."/>
            <person name="Haridas S."/>
            <person name="Chen C."/>
            <person name="Bauer D."/>
            <person name="Andreopoulos W."/>
            <person name="Pangilinan J."/>
            <person name="LaButti K."/>
            <person name="Riley R."/>
            <person name="Lipzen A."/>
            <person name="Clum A."/>
            <person name="Drula E."/>
            <person name="Henrissat B."/>
            <person name="Kohler A."/>
            <person name="Grigoriev I.V."/>
            <person name="Martin F.M."/>
            <person name="Hacquard S."/>
        </authorList>
    </citation>
    <scope>NUCLEOTIDE SEQUENCE</scope>
    <source>
        <strain evidence="3">MPI-SDFR-AT-0073</strain>
    </source>
</reference>
<keyword evidence="2" id="KW-0732">Signal</keyword>
<proteinExistence type="predicted"/>
<dbReference type="GeneID" id="70128338"/>
<feature type="chain" id="PRO_5040393979" evidence="2">
    <location>
        <begin position="22"/>
        <end position="295"/>
    </location>
</feature>
<keyword evidence="1" id="KW-0472">Membrane</keyword>
<dbReference type="RefSeq" id="XP_045960846.1">
    <property type="nucleotide sequence ID" value="XM_046099446.1"/>
</dbReference>
<keyword evidence="1" id="KW-0812">Transmembrane</keyword>
<evidence type="ECO:0000313" key="3">
    <source>
        <dbReference type="EMBL" id="KAH6656612.1"/>
    </source>
</evidence>
<dbReference type="EMBL" id="JAGPXC010000002">
    <property type="protein sequence ID" value="KAH6656612.1"/>
    <property type="molecule type" value="Genomic_DNA"/>
</dbReference>
<evidence type="ECO:0000256" key="1">
    <source>
        <dbReference type="SAM" id="Phobius"/>
    </source>
</evidence>
<name>A0A9P8ZYY7_9PEZI</name>
<gene>
    <name evidence="3" type="ORF">BKA67DRAFT_531874</name>
</gene>
<comment type="caution">
    <text evidence="3">The sequence shown here is derived from an EMBL/GenBank/DDBJ whole genome shotgun (WGS) entry which is preliminary data.</text>
</comment>
<accession>A0A9P8ZYY7</accession>
<feature type="transmembrane region" description="Helical" evidence="1">
    <location>
        <begin position="275"/>
        <end position="294"/>
    </location>
</feature>
<feature type="signal peptide" evidence="2">
    <location>
        <begin position="1"/>
        <end position="21"/>
    </location>
</feature>
<dbReference type="Proteomes" id="UP000758603">
    <property type="component" value="Unassembled WGS sequence"/>
</dbReference>
<keyword evidence="1" id="KW-1133">Transmembrane helix</keyword>
<evidence type="ECO:0000313" key="4">
    <source>
        <dbReference type="Proteomes" id="UP000758603"/>
    </source>
</evidence>
<dbReference type="OrthoDB" id="4526039at2759"/>
<keyword evidence="4" id="KW-1185">Reference proteome</keyword>
<sequence>MSLFTKLVYTFSCIAIAAGSADDYGLGMIINYDGDIDSSTISDGLKAPNATGRIPISGPNVTEVYPGTMIDGDGDQNGWELSIDVTANVPITDGSKAGRFISAAGLKLLPPAELVQDFGNGTEILKADRDSWVTCFTVFGMDGVSSPITSECTANIQRAVANDQRIVSGSNCAYFWQDSGVKRECPWVGDSYGAAYSFTDRFLATYGVTYWSDTVDKADNLSDYNNFGTRSYPVVITWAHTNTTLGALSEDHVQVVLARAGTTTPGSKVAGGSSLKVGIVGMALSTVGVVFVLLC</sequence>